<feature type="region of interest" description="Disordered" evidence="1">
    <location>
        <begin position="112"/>
        <end position="139"/>
    </location>
</feature>
<dbReference type="Gene3D" id="3.30.710.10">
    <property type="entry name" value="Potassium Channel Kv1.1, Chain A"/>
    <property type="match status" value="1"/>
</dbReference>
<dbReference type="SMART" id="SM00225">
    <property type="entry name" value="BTB"/>
    <property type="match status" value="1"/>
</dbReference>
<comment type="caution">
    <text evidence="3">The sequence shown here is derived from an EMBL/GenBank/DDBJ whole genome shotgun (WGS) entry which is preliminary data.</text>
</comment>
<sequence length="381" mass="43192">MEVDFLLKMPFMKTSPLGHTFRNFDQTILTVKVGNGDHPESFSCHKELLRRCSPYFERHFEQQGSSPYKNGGAGLELEDTHPDVFDAFMMWLYTGSIPHHLIEGGKEIRAPAPINMNGSGGSDSAASTPLPESKEGEDVDAASWGISLDNEDTVVEGQQNGETPTPVENGAEKVPGEGESVQSTPSETSTASSRLGPVEKPEMPKETLCPCCQRPYKWRGLEGFLERRFIALYVFAHRYEIPKLRRAIMVCWQTNDEMLQSMPDHSNVITAYEGLPPDSALCRYFLDMYSVYWNPDKDDERTIALRSQLPQAFLFELVTVLARGERPKVERDWCEFHEHEDDADKKACQDELSKEPMYTKAMKRIKDTKSWKGLVLKKGKR</sequence>
<evidence type="ECO:0000313" key="4">
    <source>
        <dbReference type="Proteomes" id="UP000799444"/>
    </source>
</evidence>
<dbReference type="OrthoDB" id="194443at2759"/>
<gene>
    <name evidence="3" type="ORF">EJ04DRAFT_140319</name>
</gene>
<dbReference type="Pfam" id="PF00651">
    <property type="entry name" value="BTB"/>
    <property type="match status" value="1"/>
</dbReference>
<dbReference type="Proteomes" id="UP000799444">
    <property type="component" value="Unassembled WGS sequence"/>
</dbReference>
<feature type="compositionally biased region" description="Polar residues" evidence="1">
    <location>
        <begin position="180"/>
        <end position="193"/>
    </location>
</feature>
<organism evidence="3 4">
    <name type="scientific">Polyplosphaeria fusca</name>
    <dbReference type="NCBI Taxonomy" id="682080"/>
    <lineage>
        <taxon>Eukaryota</taxon>
        <taxon>Fungi</taxon>
        <taxon>Dikarya</taxon>
        <taxon>Ascomycota</taxon>
        <taxon>Pezizomycotina</taxon>
        <taxon>Dothideomycetes</taxon>
        <taxon>Pleosporomycetidae</taxon>
        <taxon>Pleosporales</taxon>
        <taxon>Tetraplosphaeriaceae</taxon>
        <taxon>Polyplosphaeria</taxon>
    </lineage>
</organism>
<feature type="region of interest" description="Disordered" evidence="1">
    <location>
        <begin position="156"/>
        <end position="206"/>
    </location>
</feature>
<dbReference type="PANTHER" id="PTHR47843">
    <property type="entry name" value="BTB DOMAIN-CONTAINING PROTEIN-RELATED"/>
    <property type="match status" value="1"/>
</dbReference>
<dbReference type="InterPro" id="IPR000210">
    <property type="entry name" value="BTB/POZ_dom"/>
</dbReference>
<dbReference type="InterPro" id="IPR011333">
    <property type="entry name" value="SKP1/BTB/POZ_sf"/>
</dbReference>
<evidence type="ECO:0000313" key="3">
    <source>
        <dbReference type="EMBL" id="KAF2727306.1"/>
    </source>
</evidence>
<dbReference type="EMBL" id="ML996340">
    <property type="protein sequence ID" value="KAF2727306.1"/>
    <property type="molecule type" value="Genomic_DNA"/>
</dbReference>
<dbReference type="PROSITE" id="PS50097">
    <property type="entry name" value="BTB"/>
    <property type="match status" value="1"/>
</dbReference>
<evidence type="ECO:0000256" key="1">
    <source>
        <dbReference type="SAM" id="MobiDB-lite"/>
    </source>
</evidence>
<protein>
    <recommendedName>
        <fullName evidence="2">BTB domain-containing protein</fullName>
    </recommendedName>
</protein>
<dbReference type="CDD" id="cd18186">
    <property type="entry name" value="BTB_POZ_ZBTB_KLHL-like"/>
    <property type="match status" value="1"/>
</dbReference>
<dbReference type="SUPFAM" id="SSF54695">
    <property type="entry name" value="POZ domain"/>
    <property type="match status" value="1"/>
</dbReference>
<dbReference type="PANTHER" id="PTHR47843:SF2">
    <property type="entry name" value="BTB DOMAIN-CONTAINING PROTEIN"/>
    <property type="match status" value="1"/>
</dbReference>
<proteinExistence type="predicted"/>
<keyword evidence="4" id="KW-1185">Reference proteome</keyword>
<dbReference type="AlphaFoldDB" id="A0A9P4UVX1"/>
<accession>A0A9P4UVX1</accession>
<feature type="domain" description="BTB" evidence="2">
    <location>
        <begin position="25"/>
        <end position="97"/>
    </location>
</feature>
<reference evidence="3" key="1">
    <citation type="journal article" date="2020" name="Stud. Mycol.">
        <title>101 Dothideomycetes genomes: a test case for predicting lifestyles and emergence of pathogens.</title>
        <authorList>
            <person name="Haridas S."/>
            <person name="Albert R."/>
            <person name="Binder M."/>
            <person name="Bloem J."/>
            <person name="Labutti K."/>
            <person name="Salamov A."/>
            <person name="Andreopoulos B."/>
            <person name="Baker S."/>
            <person name="Barry K."/>
            <person name="Bills G."/>
            <person name="Bluhm B."/>
            <person name="Cannon C."/>
            <person name="Castanera R."/>
            <person name="Culley D."/>
            <person name="Daum C."/>
            <person name="Ezra D."/>
            <person name="Gonzalez J."/>
            <person name="Henrissat B."/>
            <person name="Kuo A."/>
            <person name="Liang C."/>
            <person name="Lipzen A."/>
            <person name="Lutzoni F."/>
            <person name="Magnuson J."/>
            <person name="Mondo S."/>
            <person name="Nolan M."/>
            <person name="Ohm R."/>
            <person name="Pangilinan J."/>
            <person name="Park H.-J."/>
            <person name="Ramirez L."/>
            <person name="Alfaro M."/>
            <person name="Sun H."/>
            <person name="Tritt A."/>
            <person name="Yoshinaga Y."/>
            <person name="Zwiers L.-H."/>
            <person name="Turgeon B."/>
            <person name="Goodwin S."/>
            <person name="Spatafora J."/>
            <person name="Crous P."/>
            <person name="Grigoriev I."/>
        </authorList>
    </citation>
    <scope>NUCLEOTIDE SEQUENCE</scope>
    <source>
        <strain evidence="3">CBS 125425</strain>
    </source>
</reference>
<evidence type="ECO:0000259" key="2">
    <source>
        <dbReference type="PROSITE" id="PS50097"/>
    </source>
</evidence>
<name>A0A9P4UVX1_9PLEO</name>